<dbReference type="InterPro" id="IPR043738">
    <property type="entry name" value="DUF5683"/>
</dbReference>
<feature type="chain" id="PRO_5047439666" description="DUF5683 domain-containing protein" evidence="1">
    <location>
        <begin position="21"/>
        <end position="200"/>
    </location>
</feature>
<accession>A0ABQ5MLT0</accession>
<proteinExistence type="predicted"/>
<evidence type="ECO:0000256" key="1">
    <source>
        <dbReference type="SAM" id="SignalP"/>
    </source>
</evidence>
<dbReference type="RefSeq" id="WP_281765994.1">
    <property type="nucleotide sequence ID" value="NZ_BRVO01000003.1"/>
</dbReference>
<evidence type="ECO:0000313" key="4">
    <source>
        <dbReference type="Proteomes" id="UP001143543"/>
    </source>
</evidence>
<sequence>MNCKFFISLLFIFITFTTFAQKKNEKDPDTLQTGPFVEIKSKRPYDPLAPSRAAFYSAVLPGLGQIYNRSYWKLPLVYGGLGAAGYFYVTNNKEYHNYRDAFKRRRAGYTDDPYYDLNGDGEGPDVTNNGLENGQDYYQGNRDLSLLIFIGVYALQIIDANVDAHLKQFNINKDLTLNPYMEQSTFYGTPDVGLSLTLQF</sequence>
<feature type="signal peptide" evidence="1">
    <location>
        <begin position="1"/>
        <end position="20"/>
    </location>
</feature>
<keyword evidence="1" id="KW-0732">Signal</keyword>
<keyword evidence="4" id="KW-1185">Reference proteome</keyword>
<evidence type="ECO:0000259" key="2">
    <source>
        <dbReference type="Pfam" id="PF18935"/>
    </source>
</evidence>
<dbReference type="EMBL" id="BRVO01000003">
    <property type="protein sequence ID" value="GLB50370.1"/>
    <property type="molecule type" value="Genomic_DNA"/>
</dbReference>
<reference evidence="3" key="1">
    <citation type="submission" date="2022-07" db="EMBL/GenBank/DDBJ databases">
        <title>Taxonomy of Novel Oxalotrophic and Methylotrophic Bacteria.</title>
        <authorList>
            <person name="Sahin N."/>
            <person name="Tani A."/>
        </authorList>
    </citation>
    <scope>NUCLEOTIDE SEQUENCE</scope>
    <source>
        <strain evidence="3">Y10</strain>
    </source>
</reference>
<dbReference type="Pfam" id="PF18935">
    <property type="entry name" value="DUF5683"/>
    <property type="match status" value="1"/>
</dbReference>
<organism evidence="3 4">
    <name type="scientific">Neptunitalea lumnitzerae</name>
    <dbReference type="NCBI Taxonomy" id="2965509"/>
    <lineage>
        <taxon>Bacteria</taxon>
        <taxon>Pseudomonadati</taxon>
        <taxon>Bacteroidota</taxon>
        <taxon>Flavobacteriia</taxon>
        <taxon>Flavobacteriales</taxon>
        <taxon>Flavobacteriaceae</taxon>
        <taxon>Neptunitalea</taxon>
    </lineage>
</organism>
<feature type="domain" description="DUF5683" evidence="2">
    <location>
        <begin position="47"/>
        <end position="200"/>
    </location>
</feature>
<comment type="caution">
    <text evidence="3">The sequence shown here is derived from an EMBL/GenBank/DDBJ whole genome shotgun (WGS) entry which is preliminary data.</text>
</comment>
<dbReference type="Proteomes" id="UP001143543">
    <property type="component" value="Unassembled WGS sequence"/>
</dbReference>
<name>A0ABQ5MLT0_9FLAO</name>
<evidence type="ECO:0000313" key="3">
    <source>
        <dbReference type="EMBL" id="GLB50370.1"/>
    </source>
</evidence>
<gene>
    <name evidence="3" type="ORF">Y10_27380</name>
</gene>
<protein>
    <recommendedName>
        <fullName evidence="2">DUF5683 domain-containing protein</fullName>
    </recommendedName>
</protein>